<evidence type="ECO:0000313" key="2">
    <source>
        <dbReference type="EMBL" id="GBB84757.1"/>
    </source>
</evidence>
<dbReference type="AlphaFoldDB" id="A0A2Z6Q467"/>
<dbReference type="STRING" id="94130.A0A2Z6Q467"/>
<accession>A0A2Z6Q467</accession>
<name>A0A2Z6Q467_9GLOM</name>
<feature type="compositionally biased region" description="Low complexity" evidence="1">
    <location>
        <begin position="269"/>
        <end position="281"/>
    </location>
</feature>
<organism evidence="2 4">
    <name type="scientific">Rhizophagus clarus</name>
    <dbReference type="NCBI Taxonomy" id="94130"/>
    <lineage>
        <taxon>Eukaryota</taxon>
        <taxon>Fungi</taxon>
        <taxon>Fungi incertae sedis</taxon>
        <taxon>Mucoromycota</taxon>
        <taxon>Glomeromycotina</taxon>
        <taxon>Glomeromycetes</taxon>
        <taxon>Glomerales</taxon>
        <taxon>Glomeraceae</taxon>
        <taxon>Rhizophagus</taxon>
    </lineage>
</organism>
<evidence type="ECO:0000256" key="1">
    <source>
        <dbReference type="SAM" id="MobiDB-lite"/>
    </source>
</evidence>
<dbReference type="Proteomes" id="UP000615446">
    <property type="component" value="Unassembled WGS sequence"/>
</dbReference>
<evidence type="ECO:0000313" key="3">
    <source>
        <dbReference type="EMBL" id="GES76903.1"/>
    </source>
</evidence>
<feature type="compositionally biased region" description="Basic and acidic residues" evidence="1">
    <location>
        <begin position="233"/>
        <end position="266"/>
    </location>
</feature>
<dbReference type="EMBL" id="BLAL01000027">
    <property type="protein sequence ID" value="GES76903.1"/>
    <property type="molecule type" value="Genomic_DNA"/>
</dbReference>
<proteinExistence type="predicted"/>
<dbReference type="OrthoDB" id="2339565at2759"/>
<protein>
    <submittedName>
        <fullName evidence="2">Uncharacterized protein</fullName>
    </submittedName>
</protein>
<feature type="region of interest" description="Disordered" evidence="1">
    <location>
        <begin position="373"/>
        <end position="397"/>
    </location>
</feature>
<evidence type="ECO:0000313" key="4">
    <source>
        <dbReference type="Proteomes" id="UP000247702"/>
    </source>
</evidence>
<dbReference type="Proteomes" id="UP000247702">
    <property type="component" value="Unassembled WGS sequence"/>
</dbReference>
<gene>
    <name evidence="3" type="ORF">RCL2_000429000</name>
    <name evidence="2" type="ORF">RclHR1_11320007</name>
</gene>
<feature type="region of interest" description="Disordered" evidence="1">
    <location>
        <begin position="233"/>
        <end position="281"/>
    </location>
</feature>
<keyword evidence="4" id="KW-1185">Reference proteome</keyword>
<reference evidence="2 4" key="1">
    <citation type="submission" date="2017-11" db="EMBL/GenBank/DDBJ databases">
        <title>The genome of Rhizophagus clarus HR1 reveals common genetic basis of auxotrophy among arbuscular mycorrhizal fungi.</title>
        <authorList>
            <person name="Kobayashi Y."/>
        </authorList>
    </citation>
    <scope>NUCLEOTIDE SEQUENCE [LARGE SCALE GENOMIC DNA]</scope>
    <source>
        <strain evidence="2 4">HR1</strain>
    </source>
</reference>
<comment type="caution">
    <text evidence="2">The sequence shown here is derived from an EMBL/GenBank/DDBJ whole genome shotgun (WGS) entry which is preliminary data.</text>
</comment>
<reference evidence="3" key="2">
    <citation type="submission" date="2019-10" db="EMBL/GenBank/DDBJ databases">
        <title>Conservation and host-specific expression of non-tandemly repeated heterogenous ribosome RNA gene in arbuscular mycorrhizal fungi.</title>
        <authorList>
            <person name="Maeda T."/>
            <person name="Kobayashi Y."/>
            <person name="Nakagawa T."/>
            <person name="Ezawa T."/>
            <person name="Yamaguchi K."/>
            <person name="Bino T."/>
            <person name="Nishimoto Y."/>
            <person name="Shigenobu S."/>
            <person name="Kawaguchi M."/>
        </authorList>
    </citation>
    <scope>NUCLEOTIDE SEQUENCE</scope>
    <source>
        <strain evidence="3">HR1</strain>
    </source>
</reference>
<dbReference type="EMBL" id="BEXD01000150">
    <property type="protein sequence ID" value="GBB84757.1"/>
    <property type="molecule type" value="Genomic_DNA"/>
</dbReference>
<sequence length="546" mass="62218">MTTINLGLLQNPNFPSLEILESRTKIVLENFNRCRKLNIKLHIKNDKIEEFSRLFNSITERRALESLRLSMYAEDVDIYINLLSEENTSVGVILETLSSLLDAAQERHEITKKLKEDYQEFFYKFNNEFANIEIDLTSDTSDSRELIIRGNSAAIPVSEKKSVIVKAIVKYGPLLIACGVFGYTFYKFPQYLNPEFVPLLVPLFEKGKEFLLKKYQGNQDLVEIKDNRNLVETKGSQERLQDDKTGLKETKNVEDNRRNNESRQTDGDTTPSSTVSTSTASTLLTKCGEEVVLDVYNEFGKEVVFDPKIRPTPSSTVSTSLTKNVQSGENWTDSILNEVTESLQKKGYSIPSLNFEDMNVDEHAPTPIPQTASSIDATPISPPSVSATPTPNVPIKNADPNSLVGRILTAGIFSILIYYSMRKILRPAKRSWDYIMNPNNKPKSRQILQEQQQNIEKCTKIQEIKEKLPVIIQNVEILDQFWDHQITNIKSHIKTLKSVDENEKIRFPQQIAAPIKKNWNKQYSESKANYNRLKELVTINSLLSPD</sequence>